<dbReference type="PANTHER" id="PTHR13559:SF1">
    <property type="entry name" value="PROTEIN FUZZY HOMOLOG"/>
    <property type="match status" value="1"/>
</dbReference>
<dbReference type="Proteomes" id="UP000694941">
    <property type="component" value="Unplaced"/>
</dbReference>
<accession>A0ABM1B4L5</accession>
<dbReference type="Pfam" id="PF19037">
    <property type="entry name" value="Fuz_longin_2"/>
    <property type="match status" value="1"/>
</dbReference>
<gene>
    <name evidence="4" type="primary">LOC106459636</name>
</gene>
<proteinExistence type="predicted"/>
<organism evidence="3 4">
    <name type="scientific">Limulus polyphemus</name>
    <name type="common">Atlantic horseshoe crab</name>
    <dbReference type="NCBI Taxonomy" id="6850"/>
    <lineage>
        <taxon>Eukaryota</taxon>
        <taxon>Metazoa</taxon>
        <taxon>Ecdysozoa</taxon>
        <taxon>Arthropoda</taxon>
        <taxon>Chelicerata</taxon>
        <taxon>Merostomata</taxon>
        <taxon>Xiphosura</taxon>
        <taxon>Limulidae</taxon>
        <taxon>Limulus</taxon>
    </lineage>
</organism>
<protein>
    <submittedName>
        <fullName evidence="4">Protein fuzzy homolog</fullName>
    </submittedName>
</protein>
<reference evidence="4" key="1">
    <citation type="submission" date="2025-08" db="UniProtKB">
        <authorList>
            <consortium name="RefSeq"/>
        </authorList>
    </citation>
    <scope>IDENTIFICATION</scope>
    <source>
        <tissue evidence="4">Muscle</tissue>
    </source>
</reference>
<evidence type="ECO:0000313" key="3">
    <source>
        <dbReference type="Proteomes" id="UP000694941"/>
    </source>
</evidence>
<dbReference type="InterPro" id="IPR026069">
    <property type="entry name" value="Fuzzy"/>
</dbReference>
<evidence type="ECO:0000259" key="1">
    <source>
        <dbReference type="Pfam" id="PF19036"/>
    </source>
</evidence>
<dbReference type="RefSeq" id="XP_013774723.2">
    <property type="nucleotide sequence ID" value="XM_013919269.2"/>
</dbReference>
<evidence type="ECO:0000313" key="4">
    <source>
        <dbReference type="RefSeq" id="XP_013774723.2"/>
    </source>
</evidence>
<feature type="domain" description="FUZ/MON1/HPS1 first Longin" evidence="1">
    <location>
        <begin position="28"/>
        <end position="151"/>
    </location>
</feature>
<feature type="domain" description="FUZ/MON1/HPS1 second Longin" evidence="2">
    <location>
        <begin position="192"/>
        <end position="278"/>
    </location>
</feature>
<dbReference type="InterPro" id="IPR043971">
    <property type="entry name" value="FUZ/MON1/HPS1_longin_2"/>
</dbReference>
<evidence type="ECO:0000259" key="2">
    <source>
        <dbReference type="Pfam" id="PF19037"/>
    </source>
</evidence>
<keyword evidence="3" id="KW-1185">Reference proteome</keyword>
<name>A0ABM1B4L5_LIMPO</name>
<dbReference type="Pfam" id="PF19036">
    <property type="entry name" value="Fuz_longin_1"/>
    <property type="match status" value="1"/>
</dbReference>
<dbReference type="InterPro" id="IPR043972">
    <property type="entry name" value="FUZ/MON1/HPS1_longin_1"/>
</dbReference>
<dbReference type="GeneID" id="106459636"/>
<sequence>MGKRPRSGVAADLRTAHASARGTKMAAHLLALTADGGVPLFTRSIGDLKTLPFTQIGTLNAIHLYSRLRGGELQTAVTIGSKILWRVFHNSIILIIATSEDATSDSHLFHLLDNIFAAMVMMVGMDSLQNIRNVDHLKRELRICFFLVDHLLQQLDQDMATVSDLTGTVDCLLCTESPTLQNYLTTFVNLANTAYGCLMVRGKVAVATKKWWSLTGQEMALLSAFVNTYPKTTSREVSIYLPNSCPMVCNRLVTLQLTQGVEVCVLCGPVPSLNQLEEDHNHEARATEVYIWLWYFRSGGAAYNSSVLYRIN</sequence>
<dbReference type="PANTHER" id="PTHR13559">
    <property type="entry name" value="INTRACELLULAR TRAFFIC PROTEIN-RELATED"/>
    <property type="match status" value="1"/>
</dbReference>